<keyword evidence="2" id="KW-1133">Transmembrane helix</keyword>
<dbReference type="EMBL" id="CP098740">
    <property type="protein sequence ID" value="UZK52781.1"/>
    <property type="molecule type" value="Genomic_DNA"/>
</dbReference>
<feature type="region of interest" description="Disordered" evidence="1">
    <location>
        <begin position="1"/>
        <end position="30"/>
    </location>
</feature>
<feature type="transmembrane region" description="Helical" evidence="2">
    <location>
        <begin position="305"/>
        <end position="323"/>
    </location>
</feature>
<keyword evidence="2" id="KW-0472">Membrane</keyword>
<evidence type="ECO:0008006" key="5">
    <source>
        <dbReference type="Google" id="ProtNLM"/>
    </source>
</evidence>
<feature type="region of interest" description="Disordered" evidence="1">
    <location>
        <begin position="381"/>
        <end position="405"/>
    </location>
</feature>
<feature type="region of interest" description="Disordered" evidence="1">
    <location>
        <begin position="102"/>
        <end position="199"/>
    </location>
</feature>
<feature type="transmembrane region" description="Helical" evidence="2">
    <location>
        <begin position="537"/>
        <end position="559"/>
    </location>
</feature>
<evidence type="ECO:0000313" key="4">
    <source>
        <dbReference type="Proteomes" id="UP001164963"/>
    </source>
</evidence>
<dbReference type="Proteomes" id="UP001164963">
    <property type="component" value="Chromosome"/>
</dbReference>
<feature type="transmembrane region" description="Helical" evidence="2">
    <location>
        <begin position="692"/>
        <end position="712"/>
    </location>
</feature>
<feature type="compositionally biased region" description="Basic and acidic residues" evidence="1">
    <location>
        <begin position="171"/>
        <end position="199"/>
    </location>
</feature>
<sequence length="960" mass="101008">MTLRQAGAPAQIKDQPRARDAAAERGRSGLNRGRYGRVPVLGAARALGGRPWLRGGRVPVRVLRVLRGVRRWLRPGRSMAAGLVLLALSCLMSVVLAGVAAHAAPSPTPSPSASRGLLDNPFVPGPQGPVPGTSGSTSSPPMLPGPPNPLKPSPLVPSPSATDNGLSDLLDDARAKEEREKREAAEEERRKEKKAQEEFEKKVDAYKKDRAAQGGVLSAFDVTDRDGNPVSSYRIYADTGSWKDWDLSIEGFLVDMLFLGIKWAVSFACFLISWSLSFFLAGLLLKPALQVSTSLYGSVVTQLGLPLLFLTVTLVVASFHLLFGNRVRGWGEMAAALVISALAIGALASPPQLLLSKDTGAVASVRNLAVETAALVLDKEPIDSTRPTTEAGWEQKPSGSSVGEQVRSAPSALARPITDALVDAFVARPAMLLSYGQTFDGKCGKEFRDSRIEQAVYDREVDQRKEKGKSFLKHIPGIGVALPDTVKDWIVGTAVDVTTDEVMNMIHGSGPVASFEKDCVKDAGAVKKASMDKVGGAAFMLLAAFLTCAFITVLGSGFLFAQVNIAIEAMIAKVALAVGILPGPGRAWLWERAAAIARSLALMLACVTCLAVFVVVVNTVLNTPERDLPGGLTVRFIVLDGICVAAFLYRRKLARTTKGMVTRVRQRLGNSPLGGAAPAPPGRERGRVGKRLVLGGLALGAAVATGGTSTALGTAARIGGRRAAAGITSRLARSGGRAATGLATAAERTVRAGARTAVRAGKVGLQATVGLPVYGPRVARRVGPAVSALPGRAAARATTTAQQLHDRRQEMSTRVQPALELGREARHNVRSLGRIVRGRPGLGAYHPATPPAPQPAPQQTPPTVPATRRLPAPTTPQTAEPGAAEPGSAPDRALRPGGVRRRPAPRRGLQPPASAAHARLHQQLHRVRHNRATDPAPAPSPRAPGPPRTGRRRTGPGTSS</sequence>
<feature type="compositionally biased region" description="Pro residues" evidence="1">
    <location>
        <begin position="936"/>
        <end position="947"/>
    </location>
</feature>
<feature type="transmembrane region" description="Helical" evidence="2">
    <location>
        <begin position="632"/>
        <end position="649"/>
    </location>
</feature>
<feature type="compositionally biased region" description="Low complexity" evidence="1">
    <location>
        <begin position="865"/>
        <end position="890"/>
    </location>
</feature>
<keyword evidence="4" id="KW-1185">Reference proteome</keyword>
<dbReference type="PANTHER" id="PTHR24216">
    <property type="entry name" value="PAXILLIN-RELATED"/>
    <property type="match status" value="1"/>
</dbReference>
<feature type="compositionally biased region" description="Pro residues" evidence="1">
    <location>
        <begin position="141"/>
        <end position="157"/>
    </location>
</feature>
<feature type="compositionally biased region" description="Basic residues" evidence="1">
    <location>
        <begin position="918"/>
        <end position="930"/>
    </location>
</feature>
<feature type="compositionally biased region" description="Low complexity" evidence="1">
    <location>
        <begin position="130"/>
        <end position="140"/>
    </location>
</feature>
<dbReference type="RefSeq" id="WP_265538417.1">
    <property type="nucleotide sequence ID" value="NZ_CP098740.1"/>
</dbReference>
<feature type="compositionally biased region" description="Basic and acidic residues" evidence="1">
    <location>
        <begin position="14"/>
        <end position="27"/>
    </location>
</feature>
<evidence type="ECO:0000256" key="2">
    <source>
        <dbReference type="SAM" id="Phobius"/>
    </source>
</evidence>
<feature type="transmembrane region" description="Helical" evidence="2">
    <location>
        <begin position="595"/>
        <end position="620"/>
    </location>
</feature>
<feature type="transmembrane region" description="Helical" evidence="2">
    <location>
        <begin position="329"/>
        <end position="348"/>
    </location>
</feature>
<organism evidence="3 4">
    <name type="scientific">Streptomyces drozdowiczii</name>
    <dbReference type="NCBI Taxonomy" id="202862"/>
    <lineage>
        <taxon>Bacteria</taxon>
        <taxon>Bacillati</taxon>
        <taxon>Actinomycetota</taxon>
        <taxon>Actinomycetes</taxon>
        <taxon>Kitasatosporales</taxon>
        <taxon>Streptomycetaceae</taxon>
        <taxon>Streptomyces</taxon>
    </lineage>
</organism>
<evidence type="ECO:0000256" key="1">
    <source>
        <dbReference type="SAM" id="MobiDB-lite"/>
    </source>
</evidence>
<name>A0ABY6PL71_9ACTN</name>
<feature type="transmembrane region" description="Helical" evidence="2">
    <location>
        <begin position="263"/>
        <end position="285"/>
    </location>
</feature>
<evidence type="ECO:0000313" key="3">
    <source>
        <dbReference type="EMBL" id="UZK52781.1"/>
    </source>
</evidence>
<protein>
    <recommendedName>
        <fullName evidence="5">Integral membrane protein</fullName>
    </recommendedName>
</protein>
<feature type="transmembrane region" description="Helical" evidence="2">
    <location>
        <begin position="80"/>
        <end position="104"/>
    </location>
</feature>
<accession>A0ABY6PL71</accession>
<feature type="transmembrane region" description="Helical" evidence="2">
    <location>
        <begin position="565"/>
        <end position="583"/>
    </location>
</feature>
<feature type="compositionally biased region" description="Pro residues" evidence="1">
    <location>
        <begin position="848"/>
        <end position="864"/>
    </location>
</feature>
<feature type="region of interest" description="Disordered" evidence="1">
    <location>
        <begin position="831"/>
        <end position="960"/>
    </location>
</feature>
<reference evidence="3" key="1">
    <citation type="journal article" date="2022" name="Front. Microbiol.">
        <title>Mirubactin C rescues the lethal effect of cell wall biosynthesis mutations in Bacillus subtilis.</title>
        <authorList>
            <person name="Kepplinger B."/>
            <person name="Wen X."/>
            <person name="Tyler A.R."/>
            <person name="Kim B.Y."/>
            <person name="Brown J."/>
            <person name="Banks P."/>
            <person name="Dashti Y."/>
            <person name="Mackenzie E.S."/>
            <person name="Wills C."/>
            <person name="Kawai Y."/>
            <person name="Waldron K.J."/>
            <person name="Allenby N.E.E."/>
            <person name="Wu L.J."/>
            <person name="Hall M.J."/>
            <person name="Errington J."/>
        </authorList>
    </citation>
    <scope>NUCLEOTIDE SEQUENCE</scope>
    <source>
        <strain evidence="3">MDA8-470</strain>
    </source>
</reference>
<gene>
    <name evidence="3" type="ORF">NEH16_00450</name>
</gene>
<keyword evidence="2" id="KW-0812">Transmembrane</keyword>
<proteinExistence type="predicted"/>
<dbReference type="PANTHER" id="PTHR24216:SF65">
    <property type="entry name" value="PAXILLIN-LIKE PROTEIN 1"/>
    <property type="match status" value="1"/>
</dbReference>